<name>A0ACA9M505_9GLOM</name>
<dbReference type="Proteomes" id="UP000789860">
    <property type="component" value="Unassembled WGS sequence"/>
</dbReference>
<keyword evidence="2" id="KW-1185">Reference proteome</keyword>
<evidence type="ECO:0000313" key="1">
    <source>
        <dbReference type="EMBL" id="CAG8568323.1"/>
    </source>
</evidence>
<accession>A0ACA9M505</accession>
<protein>
    <submittedName>
        <fullName evidence="1">7445_t:CDS:1</fullName>
    </submittedName>
</protein>
<evidence type="ECO:0000313" key="2">
    <source>
        <dbReference type="Proteomes" id="UP000789860"/>
    </source>
</evidence>
<dbReference type="EMBL" id="CAJVPM010009916">
    <property type="protein sequence ID" value="CAG8568323.1"/>
    <property type="molecule type" value="Genomic_DNA"/>
</dbReference>
<gene>
    <name evidence="1" type="ORF">SCALOS_LOCUS5758</name>
</gene>
<comment type="caution">
    <text evidence="1">The sequence shown here is derived from an EMBL/GenBank/DDBJ whole genome shotgun (WGS) entry which is preliminary data.</text>
</comment>
<reference evidence="1" key="1">
    <citation type="submission" date="2021-06" db="EMBL/GenBank/DDBJ databases">
        <authorList>
            <person name="Kallberg Y."/>
            <person name="Tangrot J."/>
            <person name="Rosling A."/>
        </authorList>
    </citation>
    <scope>NUCLEOTIDE SEQUENCE</scope>
    <source>
        <strain evidence="1">AU212A</strain>
    </source>
</reference>
<sequence>KTQEKFILVHWKYIDPEDTLRTSIAKYEGCSIGKKNDTNCLISKPISKWHQVVSKATRDETGIFTLKLPFSAYIDKYKLYLREELPIQNNIQIKILSLEEAIIQRVIEDKNVQKDLREIVEKLKGERVLNIYTDRLLASEEIGNNREKKMGIG</sequence>
<feature type="non-terminal residue" evidence="1">
    <location>
        <position position="1"/>
    </location>
</feature>
<proteinExistence type="predicted"/>
<organism evidence="1 2">
    <name type="scientific">Scutellospora calospora</name>
    <dbReference type="NCBI Taxonomy" id="85575"/>
    <lineage>
        <taxon>Eukaryota</taxon>
        <taxon>Fungi</taxon>
        <taxon>Fungi incertae sedis</taxon>
        <taxon>Mucoromycota</taxon>
        <taxon>Glomeromycotina</taxon>
        <taxon>Glomeromycetes</taxon>
        <taxon>Diversisporales</taxon>
        <taxon>Gigasporaceae</taxon>
        <taxon>Scutellospora</taxon>
    </lineage>
</organism>